<evidence type="ECO:0000313" key="2">
    <source>
        <dbReference type="Proteomes" id="UP001221142"/>
    </source>
</evidence>
<proteinExistence type="predicted"/>
<accession>A0AAD7FJJ2</accession>
<evidence type="ECO:0000313" key="1">
    <source>
        <dbReference type="EMBL" id="KAJ7622468.1"/>
    </source>
</evidence>
<comment type="caution">
    <text evidence="1">The sequence shown here is derived from an EMBL/GenBank/DDBJ whole genome shotgun (WGS) entry which is preliminary data.</text>
</comment>
<dbReference type="EMBL" id="JARKIF010000015">
    <property type="protein sequence ID" value="KAJ7622468.1"/>
    <property type="molecule type" value="Genomic_DNA"/>
</dbReference>
<dbReference type="AlphaFoldDB" id="A0AAD7FJJ2"/>
<sequence length="282" mass="32380">MTVLHFLCLDKAWNADPSIRRLSYRRIGVKRESSAILRLMTKVDVCQFVHTLVFATTASVIQQEWESVVPLLTELKYLVINKNIPMSEGLLQRVPFRLEVFKALGPVLEPWVQLLASQGDLHHLYFRQDLTFPVPNRRQLPRLTSLKASPQVVAEFLAVHPLEQVWVHQVLTRSWQDLLLDEEGEWSSVVEFFSPNLAFVSAWNARAQAAANRFDLIQIGALLNEQFANLRTLVLIFEQHSKHNDIPLDHLWDLYNPSNRNGHPKQVSILIGGDRGRLPMSQ</sequence>
<protein>
    <submittedName>
        <fullName evidence="1">Uncharacterized protein</fullName>
    </submittedName>
</protein>
<organism evidence="1 2">
    <name type="scientific">Roridomyces roridus</name>
    <dbReference type="NCBI Taxonomy" id="1738132"/>
    <lineage>
        <taxon>Eukaryota</taxon>
        <taxon>Fungi</taxon>
        <taxon>Dikarya</taxon>
        <taxon>Basidiomycota</taxon>
        <taxon>Agaricomycotina</taxon>
        <taxon>Agaricomycetes</taxon>
        <taxon>Agaricomycetidae</taxon>
        <taxon>Agaricales</taxon>
        <taxon>Marasmiineae</taxon>
        <taxon>Mycenaceae</taxon>
        <taxon>Roridomyces</taxon>
    </lineage>
</organism>
<dbReference type="Proteomes" id="UP001221142">
    <property type="component" value="Unassembled WGS sequence"/>
</dbReference>
<name>A0AAD7FJJ2_9AGAR</name>
<gene>
    <name evidence="1" type="ORF">FB45DRAFT_870655</name>
</gene>
<reference evidence="1" key="1">
    <citation type="submission" date="2023-03" db="EMBL/GenBank/DDBJ databases">
        <title>Massive genome expansion in bonnet fungi (Mycena s.s.) driven by repeated elements and novel gene families across ecological guilds.</title>
        <authorList>
            <consortium name="Lawrence Berkeley National Laboratory"/>
            <person name="Harder C.B."/>
            <person name="Miyauchi S."/>
            <person name="Viragh M."/>
            <person name="Kuo A."/>
            <person name="Thoen E."/>
            <person name="Andreopoulos B."/>
            <person name="Lu D."/>
            <person name="Skrede I."/>
            <person name="Drula E."/>
            <person name="Henrissat B."/>
            <person name="Morin E."/>
            <person name="Kohler A."/>
            <person name="Barry K."/>
            <person name="LaButti K."/>
            <person name="Morin E."/>
            <person name="Salamov A."/>
            <person name="Lipzen A."/>
            <person name="Mereny Z."/>
            <person name="Hegedus B."/>
            <person name="Baldrian P."/>
            <person name="Stursova M."/>
            <person name="Weitz H."/>
            <person name="Taylor A."/>
            <person name="Grigoriev I.V."/>
            <person name="Nagy L.G."/>
            <person name="Martin F."/>
            <person name="Kauserud H."/>
        </authorList>
    </citation>
    <scope>NUCLEOTIDE SEQUENCE</scope>
    <source>
        <strain evidence="1">9284</strain>
    </source>
</reference>
<keyword evidence="2" id="KW-1185">Reference proteome</keyword>